<dbReference type="EMBL" id="LAZR01063862">
    <property type="protein sequence ID" value="KKK58664.1"/>
    <property type="molecule type" value="Genomic_DNA"/>
</dbReference>
<organism evidence="1">
    <name type="scientific">marine sediment metagenome</name>
    <dbReference type="NCBI Taxonomy" id="412755"/>
    <lineage>
        <taxon>unclassified sequences</taxon>
        <taxon>metagenomes</taxon>
        <taxon>ecological metagenomes</taxon>
    </lineage>
</organism>
<reference evidence="1" key="1">
    <citation type="journal article" date="2015" name="Nature">
        <title>Complex archaea that bridge the gap between prokaryotes and eukaryotes.</title>
        <authorList>
            <person name="Spang A."/>
            <person name="Saw J.H."/>
            <person name="Jorgensen S.L."/>
            <person name="Zaremba-Niedzwiedzka K."/>
            <person name="Martijn J."/>
            <person name="Lind A.E."/>
            <person name="van Eijk R."/>
            <person name="Schleper C."/>
            <person name="Guy L."/>
            <person name="Ettema T.J."/>
        </authorList>
    </citation>
    <scope>NUCLEOTIDE SEQUENCE</scope>
</reference>
<sequence>EGLQYRTDIAADAERSIAQLKKWGYLPQENLLRRAVG</sequence>
<feature type="non-terminal residue" evidence="1">
    <location>
        <position position="1"/>
    </location>
</feature>
<dbReference type="AlphaFoldDB" id="A0A0F8YX72"/>
<comment type="caution">
    <text evidence="1">The sequence shown here is derived from an EMBL/GenBank/DDBJ whole genome shotgun (WGS) entry which is preliminary data.</text>
</comment>
<evidence type="ECO:0000313" key="1">
    <source>
        <dbReference type="EMBL" id="KKK58664.1"/>
    </source>
</evidence>
<proteinExistence type="predicted"/>
<name>A0A0F8YX72_9ZZZZ</name>
<protein>
    <submittedName>
        <fullName evidence="1">Uncharacterized protein</fullName>
    </submittedName>
</protein>
<accession>A0A0F8YX72</accession>
<gene>
    <name evidence="1" type="ORF">LCGC14_3042130</name>
</gene>